<sequence>MEGTTQEISRPLLVTSRGYPGGDWADVARGAGAGWKLWRDRRHGTVFADFGHLGHGMSGVRLARLLRSASKEVRIFLLSDSADPAQKLWARANGADDVIQREAAAIAARLSGLYRDRRGDAGGDLPEDAPEHMLSLQLTPALMTHGRLGPAACVLVDEAIEAWSRANDGAFPTAEELARELAQHITSDRRRASFLACFGLEE</sequence>
<accession>A0ABT0YUJ5</accession>
<dbReference type="Gene3D" id="3.40.50.2300">
    <property type="match status" value="1"/>
</dbReference>
<evidence type="ECO:0000313" key="2">
    <source>
        <dbReference type="Proteomes" id="UP001165541"/>
    </source>
</evidence>
<comment type="caution">
    <text evidence="1">The sequence shown here is derived from an EMBL/GenBank/DDBJ whole genome shotgun (WGS) entry which is preliminary data.</text>
</comment>
<evidence type="ECO:0000313" key="1">
    <source>
        <dbReference type="EMBL" id="MCM5681498.1"/>
    </source>
</evidence>
<keyword evidence="2" id="KW-1185">Reference proteome</keyword>
<protein>
    <recommendedName>
        <fullName evidence="3">Response regulatory domain-containing protein</fullName>
    </recommendedName>
</protein>
<reference evidence="1" key="1">
    <citation type="submission" date="2022-05" db="EMBL/GenBank/DDBJ databases">
        <title>Schlegelella sp. nov., isolated from mangrove soil.</title>
        <authorList>
            <person name="Liu Y."/>
            <person name="Ge X."/>
            <person name="Liu W."/>
        </authorList>
    </citation>
    <scope>NUCLEOTIDE SEQUENCE</scope>
    <source>
        <strain evidence="1">S2-27</strain>
    </source>
</reference>
<evidence type="ECO:0008006" key="3">
    <source>
        <dbReference type="Google" id="ProtNLM"/>
    </source>
</evidence>
<name>A0ABT0YUJ5_9BURK</name>
<dbReference type="RefSeq" id="WP_251779979.1">
    <property type="nucleotide sequence ID" value="NZ_JAMKFE010000012.1"/>
</dbReference>
<dbReference type="SUPFAM" id="SSF52172">
    <property type="entry name" value="CheY-like"/>
    <property type="match status" value="1"/>
</dbReference>
<organism evidence="1 2">
    <name type="scientific">Caldimonas mangrovi</name>
    <dbReference type="NCBI Taxonomy" id="2944811"/>
    <lineage>
        <taxon>Bacteria</taxon>
        <taxon>Pseudomonadati</taxon>
        <taxon>Pseudomonadota</taxon>
        <taxon>Betaproteobacteria</taxon>
        <taxon>Burkholderiales</taxon>
        <taxon>Sphaerotilaceae</taxon>
        <taxon>Caldimonas</taxon>
    </lineage>
</organism>
<proteinExistence type="predicted"/>
<dbReference type="Proteomes" id="UP001165541">
    <property type="component" value="Unassembled WGS sequence"/>
</dbReference>
<dbReference type="EMBL" id="JAMKFE010000012">
    <property type="protein sequence ID" value="MCM5681498.1"/>
    <property type="molecule type" value="Genomic_DNA"/>
</dbReference>
<gene>
    <name evidence="1" type="ORF">M8A51_18380</name>
</gene>
<dbReference type="InterPro" id="IPR011006">
    <property type="entry name" value="CheY-like_superfamily"/>
</dbReference>